<keyword evidence="4" id="KW-1185">Reference proteome</keyword>
<dbReference type="RefSeq" id="WP_225250459.1">
    <property type="nucleotide sequence ID" value="NZ_JAIWIU010000058.1"/>
</dbReference>
<keyword evidence="3" id="KW-0436">Ligase</keyword>
<sequence>MTILIYTDNVSNNHVLYYALGRLRGKRNVFFVNANEILSGALTDDVDLLVMPGGASRYKSAKLNGQANQLIKDYVANGGKYLGICAGSYMACAMTYWAKGGPYEIVTPNELGFFSGSAIGPIEQFGEGDNYNSTKAYVTTLDYAGRDVPSLYLGGCLFEAPKTSSKPDNYQVLARFNDLADKPAAIITGDYGQGAWLLSSTHPEYDQEAVELLTFDVVGNDYQEFNQLTGAESLTLDLLDELLKQLAV</sequence>
<dbReference type="PIRSF" id="PIRSF016642">
    <property type="entry name" value="UCP016642"/>
    <property type="match status" value="1"/>
</dbReference>
<evidence type="ECO:0000256" key="1">
    <source>
        <dbReference type="ARBA" id="ARBA00022962"/>
    </source>
</evidence>
<dbReference type="PROSITE" id="PS51273">
    <property type="entry name" value="GATASE_TYPE_1"/>
    <property type="match status" value="1"/>
</dbReference>
<dbReference type="PANTHER" id="PTHR31559:SF0">
    <property type="entry name" value="PYRIDOXAL 5'-PHOSPHATE SYNTHASE SUBUNIT SNO1-RELATED"/>
    <property type="match status" value="1"/>
</dbReference>
<proteinExistence type="predicted"/>
<dbReference type="EMBL" id="JAIWIU010000058">
    <property type="protein sequence ID" value="MCA2016423.1"/>
    <property type="molecule type" value="Genomic_DNA"/>
</dbReference>
<dbReference type="SUPFAM" id="SSF52317">
    <property type="entry name" value="Class I glutamine amidotransferase-like"/>
    <property type="match status" value="1"/>
</dbReference>
<reference evidence="4" key="1">
    <citation type="submission" date="2023-07" db="EMBL/GenBank/DDBJ databases">
        <title>Molecular identification of indigenous halophilic bacteria isolated from red sea cost, biodegradation of synthetic dyes and assessment of degraded metabolite toxicity.</title>
        <authorList>
            <person name="Chaieb K."/>
            <person name="Altayb H.N."/>
        </authorList>
    </citation>
    <scope>NUCLEOTIDE SEQUENCE [LARGE SCALE GENOMIC DNA]</scope>
    <source>
        <strain evidence="4">K20</strain>
    </source>
</reference>
<dbReference type="Gene3D" id="3.40.50.880">
    <property type="match status" value="1"/>
</dbReference>
<organism evidence="3 4">
    <name type="scientific">Vibrio tritonius</name>
    <dbReference type="NCBI Taxonomy" id="1435069"/>
    <lineage>
        <taxon>Bacteria</taxon>
        <taxon>Pseudomonadati</taxon>
        <taxon>Pseudomonadota</taxon>
        <taxon>Gammaproteobacteria</taxon>
        <taxon>Vibrionales</taxon>
        <taxon>Vibrionaceae</taxon>
        <taxon>Vibrio</taxon>
    </lineage>
</organism>
<evidence type="ECO:0000259" key="2">
    <source>
        <dbReference type="Pfam" id="PF09825"/>
    </source>
</evidence>
<name>A0ABS7YM51_9VIBR</name>
<dbReference type="InterPro" id="IPR029062">
    <property type="entry name" value="Class_I_gatase-like"/>
</dbReference>
<comment type="caution">
    <text evidence="3">The sequence shown here is derived from an EMBL/GenBank/DDBJ whole genome shotgun (WGS) entry which is preliminary data.</text>
</comment>
<dbReference type="PANTHER" id="PTHR31559">
    <property type="entry name" value="PYRIDOXAL 5'-PHOSPHATE SYNTHASE SUBUNIT SNO"/>
    <property type="match status" value="1"/>
</dbReference>
<gene>
    <name evidence="3" type="ORF">LDJ79_09895</name>
</gene>
<dbReference type="InterPro" id="IPR019197">
    <property type="entry name" value="Biotin-prot_ligase_N"/>
</dbReference>
<dbReference type="InterPro" id="IPR015834">
    <property type="entry name" value="UCP016642"/>
</dbReference>
<keyword evidence="1" id="KW-0315">Glutamine amidotransferase</keyword>
<accession>A0ABS7YM51</accession>
<protein>
    <submittedName>
        <fullName evidence="3">Biotin--protein ligase</fullName>
    </submittedName>
</protein>
<dbReference type="Proteomes" id="UP001199044">
    <property type="component" value="Unassembled WGS sequence"/>
</dbReference>
<dbReference type="InterPro" id="IPR002161">
    <property type="entry name" value="PdxT/SNO"/>
</dbReference>
<evidence type="ECO:0000313" key="3">
    <source>
        <dbReference type="EMBL" id="MCA2016423.1"/>
    </source>
</evidence>
<evidence type="ECO:0000313" key="4">
    <source>
        <dbReference type="Proteomes" id="UP001199044"/>
    </source>
</evidence>
<dbReference type="Pfam" id="PF09825">
    <property type="entry name" value="BPL_N"/>
    <property type="match status" value="1"/>
</dbReference>
<dbReference type="GO" id="GO:0016874">
    <property type="term" value="F:ligase activity"/>
    <property type="evidence" value="ECO:0007669"/>
    <property type="project" value="UniProtKB-KW"/>
</dbReference>
<dbReference type="CDD" id="cd03144">
    <property type="entry name" value="GATase1_ScBLP_like"/>
    <property type="match status" value="1"/>
</dbReference>
<feature type="domain" description="Biotin-protein ligase N-terminal" evidence="2">
    <location>
        <begin position="1"/>
        <end position="247"/>
    </location>
</feature>